<accession>A0AAV1UH06</accession>
<organism evidence="1 2">
    <name type="scientific">Peronospora matthiolae</name>
    <dbReference type="NCBI Taxonomy" id="2874970"/>
    <lineage>
        <taxon>Eukaryota</taxon>
        <taxon>Sar</taxon>
        <taxon>Stramenopiles</taxon>
        <taxon>Oomycota</taxon>
        <taxon>Peronosporomycetes</taxon>
        <taxon>Peronosporales</taxon>
        <taxon>Peronosporaceae</taxon>
        <taxon>Peronospora</taxon>
    </lineage>
</organism>
<dbReference type="Proteomes" id="UP001162060">
    <property type="component" value="Unassembled WGS sequence"/>
</dbReference>
<gene>
    <name evidence="1" type="ORF">PM001_LOCUS18093</name>
</gene>
<name>A0AAV1UH06_9STRA</name>
<reference evidence="1" key="1">
    <citation type="submission" date="2024-01" db="EMBL/GenBank/DDBJ databases">
        <authorList>
            <person name="Webb A."/>
        </authorList>
    </citation>
    <scope>NUCLEOTIDE SEQUENCE</scope>
    <source>
        <strain evidence="1">Pm1</strain>
    </source>
</reference>
<evidence type="ECO:0000313" key="1">
    <source>
        <dbReference type="EMBL" id="CAK7932943.1"/>
    </source>
</evidence>
<protein>
    <submittedName>
        <fullName evidence="1">Uncharacterized protein</fullName>
    </submittedName>
</protein>
<comment type="caution">
    <text evidence="1">The sequence shown here is derived from an EMBL/GenBank/DDBJ whole genome shotgun (WGS) entry which is preliminary data.</text>
</comment>
<proteinExistence type="predicted"/>
<evidence type="ECO:0000313" key="2">
    <source>
        <dbReference type="Proteomes" id="UP001162060"/>
    </source>
</evidence>
<sequence>MNTLLQQARFFYVDVFLDVTLARNFRELPSAQGQFKMATLYTWREWAFGSAKRKSELFFASNVLNGDTQQEREEALTKCQI</sequence>
<dbReference type="EMBL" id="CAKLBY020000192">
    <property type="protein sequence ID" value="CAK7932943.1"/>
    <property type="molecule type" value="Genomic_DNA"/>
</dbReference>
<dbReference type="AlphaFoldDB" id="A0AAV1UH06"/>